<proteinExistence type="predicted"/>
<organism evidence="1 2">
    <name type="scientific">Vespula squamosa</name>
    <name type="common">Southern yellow jacket</name>
    <name type="synonym">Wasp</name>
    <dbReference type="NCBI Taxonomy" id="30214"/>
    <lineage>
        <taxon>Eukaryota</taxon>
        <taxon>Metazoa</taxon>
        <taxon>Ecdysozoa</taxon>
        <taxon>Arthropoda</taxon>
        <taxon>Hexapoda</taxon>
        <taxon>Insecta</taxon>
        <taxon>Pterygota</taxon>
        <taxon>Neoptera</taxon>
        <taxon>Endopterygota</taxon>
        <taxon>Hymenoptera</taxon>
        <taxon>Apocrita</taxon>
        <taxon>Aculeata</taxon>
        <taxon>Vespoidea</taxon>
        <taxon>Vespidae</taxon>
        <taxon>Vespinae</taxon>
        <taxon>Vespula</taxon>
    </lineage>
</organism>
<evidence type="ECO:0000313" key="1">
    <source>
        <dbReference type="EMBL" id="KAL2735478.1"/>
    </source>
</evidence>
<accession>A0ABD2BRS9</accession>
<dbReference type="Proteomes" id="UP001607302">
    <property type="component" value="Unassembled WGS sequence"/>
</dbReference>
<evidence type="ECO:0000313" key="2">
    <source>
        <dbReference type="Proteomes" id="UP001607302"/>
    </source>
</evidence>
<protein>
    <submittedName>
        <fullName evidence="1">Uncharacterized protein</fullName>
    </submittedName>
</protein>
<name>A0ABD2BRS9_VESSQ</name>
<reference evidence="1 2" key="1">
    <citation type="journal article" date="2024" name="Ann. Entomol. Soc. Am.">
        <title>Genomic analyses of the southern and eastern yellowjacket wasps (Hymenoptera: Vespidae) reveal evolutionary signatures of social life.</title>
        <authorList>
            <person name="Catto M.A."/>
            <person name="Caine P.B."/>
            <person name="Orr S.E."/>
            <person name="Hunt B.G."/>
            <person name="Goodisman M.A.D."/>
        </authorList>
    </citation>
    <scope>NUCLEOTIDE SEQUENCE [LARGE SCALE GENOMIC DNA]</scope>
    <source>
        <strain evidence="1">233</strain>
        <tissue evidence="1">Head and thorax</tissue>
    </source>
</reference>
<comment type="caution">
    <text evidence="1">The sequence shown here is derived from an EMBL/GenBank/DDBJ whole genome shotgun (WGS) entry which is preliminary data.</text>
</comment>
<gene>
    <name evidence="1" type="ORF">V1478_003118</name>
</gene>
<sequence>MNFVIKKTLVIVQIEITLSLSIIYQAV</sequence>
<dbReference type="EMBL" id="JAUDFV010000064">
    <property type="protein sequence ID" value="KAL2735478.1"/>
    <property type="molecule type" value="Genomic_DNA"/>
</dbReference>
<dbReference type="AlphaFoldDB" id="A0ABD2BRS9"/>
<keyword evidence="2" id="KW-1185">Reference proteome</keyword>